<keyword evidence="1" id="KW-0732">Signal</keyword>
<dbReference type="AlphaFoldDB" id="A0A167Y2Y8"/>
<dbReference type="InterPro" id="IPR053024">
    <property type="entry name" value="Fungal_surface_NADase"/>
</dbReference>
<evidence type="ECO:0000256" key="1">
    <source>
        <dbReference type="SAM" id="SignalP"/>
    </source>
</evidence>
<name>A0A167Y2Y8_9HYPO</name>
<evidence type="ECO:0000259" key="2">
    <source>
        <dbReference type="Pfam" id="PF14021"/>
    </source>
</evidence>
<feature type="domain" description="TNT" evidence="2">
    <location>
        <begin position="121"/>
        <end position="226"/>
    </location>
</feature>
<feature type="chain" id="PRO_5007894574" description="TNT domain-containing protein" evidence="1">
    <location>
        <begin position="21"/>
        <end position="287"/>
    </location>
</feature>
<evidence type="ECO:0000313" key="3">
    <source>
        <dbReference type="EMBL" id="KZZ90801.1"/>
    </source>
</evidence>
<dbReference type="GO" id="GO:0050135">
    <property type="term" value="F:NADP+ nucleosidase activity"/>
    <property type="evidence" value="ECO:0007669"/>
    <property type="project" value="InterPro"/>
</dbReference>
<protein>
    <recommendedName>
        <fullName evidence="2">TNT domain-containing protein</fullName>
    </recommendedName>
</protein>
<reference evidence="3 4" key="1">
    <citation type="journal article" date="2016" name="Genome Biol. Evol.">
        <title>Divergent and convergent evolution of fungal pathogenicity.</title>
        <authorList>
            <person name="Shang Y."/>
            <person name="Xiao G."/>
            <person name="Zheng P."/>
            <person name="Cen K."/>
            <person name="Zhan S."/>
            <person name="Wang C."/>
        </authorList>
    </citation>
    <scope>NUCLEOTIDE SEQUENCE [LARGE SCALE GENOMIC DNA]</scope>
    <source>
        <strain evidence="3 4">RCEF 2490</strain>
    </source>
</reference>
<dbReference type="Proteomes" id="UP000078544">
    <property type="component" value="Unassembled WGS sequence"/>
</dbReference>
<evidence type="ECO:0000313" key="4">
    <source>
        <dbReference type="Proteomes" id="UP000078544"/>
    </source>
</evidence>
<proteinExistence type="predicted"/>
<organism evidence="3 4">
    <name type="scientific">Moelleriella libera RCEF 2490</name>
    <dbReference type="NCBI Taxonomy" id="1081109"/>
    <lineage>
        <taxon>Eukaryota</taxon>
        <taxon>Fungi</taxon>
        <taxon>Dikarya</taxon>
        <taxon>Ascomycota</taxon>
        <taxon>Pezizomycotina</taxon>
        <taxon>Sordariomycetes</taxon>
        <taxon>Hypocreomycetidae</taxon>
        <taxon>Hypocreales</taxon>
        <taxon>Clavicipitaceae</taxon>
        <taxon>Moelleriella</taxon>
    </lineage>
</organism>
<gene>
    <name evidence="3" type="ORF">AAL_07027</name>
</gene>
<comment type="caution">
    <text evidence="3">The sequence shown here is derived from an EMBL/GenBank/DDBJ whole genome shotgun (WGS) entry which is preliminary data.</text>
</comment>
<dbReference type="PANTHER" id="PTHR42059:SF1">
    <property type="entry name" value="TNT DOMAIN-CONTAINING PROTEIN"/>
    <property type="match status" value="1"/>
</dbReference>
<dbReference type="InterPro" id="IPR025331">
    <property type="entry name" value="TNT"/>
</dbReference>
<dbReference type="PANTHER" id="PTHR42059">
    <property type="entry name" value="TNT DOMAIN-CONTAINING PROTEIN"/>
    <property type="match status" value="1"/>
</dbReference>
<accession>A0A167Y2Y8</accession>
<dbReference type="EMBL" id="AZGY01000020">
    <property type="protein sequence ID" value="KZZ90801.1"/>
    <property type="molecule type" value="Genomic_DNA"/>
</dbReference>
<dbReference type="Pfam" id="PF14021">
    <property type="entry name" value="TNT"/>
    <property type="match status" value="1"/>
</dbReference>
<sequence>MHASLKYLSVLLALSGFSQATGSNDECQGHQGHDPETFFCRDKRLGPASLPKESQFMIPDNHPRLGLDADGKEYTIKAFLKEHYTDKKTGKEIREADQIIYPEKEGFVLNEDGTRILGNITLKPGTLVDRIGKENGQFMAVPGTPFDLRAIPPFNLNPGEPSEGEENKTVPYYLFRVKKPLKVLTGPILPWYGQKGYGTQFVIPLDEHSKKVRTMDLVKQCVLERINRVTHKPIQVPEHCSQKPDDEPRDCSREERKKIVEDALRVCKNKKQKDQDLADKDRIIFPE</sequence>
<keyword evidence="4" id="KW-1185">Reference proteome</keyword>
<feature type="signal peptide" evidence="1">
    <location>
        <begin position="1"/>
        <end position="20"/>
    </location>
</feature>
<dbReference type="OrthoDB" id="2923349at2759"/>